<dbReference type="PANTHER" id="PTHR10796:SF92">
    <property type="entry name" value="PATCHED-RELATED, ISOFORM A"/>
    <property type="match status" value="1"/>
</dbReference>
<dbReference type="OMA" id="SFCLANE"/>
<dbReference type="EMBL" id="KI657739">
    <property type="protein sequence ID" value="ETN85368.1"/>
    <property type="molecule type" value="Genomic_DNA"/>
</dbReference>
<reference evidence="2" key="1">
    <citation type="journal article" date="2014" name="Nat. Genet.">
        <title>Genome of the human hookworm Necator americanus.</title>
        <authorList>
            <person name="Tang Y.T."/>
            <person name="Gao X."/>
            <person name="Rosa B.A."/>
            <person name="Abubucker S."/>
            <person name="Hallsworth-Pepin K."/>
            <person name="Martin J."/>
            <person name="Tyagi R."/>
            <person name="Heizer E."/>
            <person name="Zhang X."/>
            <person name="Bhonagiri-Palsikar V."/>
            <person name="Minx P."/>
            <person name="Warren W.C."/>
            <person name="Wang Q."/>
            <person name="Zhan B."/>
            <person name="Hotez P.J."/>
            <person name="Sternberg P.W."/>
            <person name="Dougall A."/>
            <person name="Gaze S.T."/>
            <person name="Mulvenna J."/>
            <person name="Sotillo J."/>
            <person name="Ranganathan S."/>
            <person name="Rabelo E.M."/>
            <person name="Wilson R.K."/>
            <person name="Felgner P.L."/>
            <person name="Bethony J."/>
            <person name="Hawdon J.M."/>
            <person name="Gasser R.B."/>
            <person name="Loukas A."/>
            <person name="Mitreva M."/>
        </authorList>
    </citation>
    <scope>NUCLEOTIDE SEQUENCE [LARGE SCALE GENOMIC DNA]</scope>
</reference>
<dbReference type="KEGG" id="nai:NECAME_16792"/>
<evidence type="ECO:0000313" key="2">
    <source>
        <dbReference type="Proteomes" id="UP000053676"/>
    </source>
</evidence>
<dbReference type="InterPro" id="IPR051697">
    <property type="entry name" value="Patched_domain-protein"/>
</dbReference>
<sequence length="138" mass="16094">MIRPDYLNETVKILDLVSSKFLIYDADLRKNQSFNEFCGGFCQASEPVRQFYNGMRVLAANASFEIEDRIDLSYPTSEMFSRKFSLLPNFFGVEFEDDGKTLKFVAMVALIFRAEKHPSWTAKMVKQWELGVQDYFEK</sequence>
<gene>
    <name evidence="1" type="ORF">NECAME_16792</name>
</gene>
<dbReference type="PANTHER" id="PTHR10796">
    <property type="entry name" value="PATCHED-RELATED"/>
    <property type="match status" value="1"/>
</dbReference>
<proteinExistence type="predicted"/>
<protein>
    <submittedName>
        <fullName evidence="1">Uncharacterized protein</fullName>
    </submittedName>
</protein>
<evidence type="ECO:0000313" key="1">
    <source>
        <dbReference type="EMBL" id="ETN85368.1"/>
    </source>
</evidence>
<accession>W2TUA3</accession>
<dbReference type="Proteomes" id="UP000053676">
    <property type="component" value="Unassembled WGS sequence"/>
</dbReference>
<keyword evidence="2" id="KW-1185">Reference proteome</keyword>
<dbReference type="GO" id="GO:0006897">
    <property type="term" value="P:endocytosis"/>
    <property type="evidence" value="ECO:0007669"/>
    <property type="project" value="TreeGrafter"/>
</dbReference>
<dbReference type="GO" id="GO:0005886">
    <property type="term" value="C:plasma membrane"/>
    <property type="evidence" value="ECO:0007669"/>
    <property type="project" value="TreeGrafter"/>
</dbReference>
<dbReference type="STRING" id="51031.W2TUA3"/>
<dbReference type="GO" id="GO:0018996">
    <property type="term" value="P:molting cycle, collagen and cuticulin-based cuticle"/>
    <property type="evidence" value="ECO:0007669"/>
    <property type="project" value="TreeGrafter"/>
</dbReference>
<dbReference type="GO" id="GO:0030659">
    <property type="term" value="C:cytoplasmic vesicle membrane"/>
    <property type="evidence" value="ECO:0007669"/>
    <property type="project" value="TreeGrafter"/>
</dbReference>
<organism evidence="1 2">
    <name type="scientific">Necator americanus</name>
    <name type="common">Human hookworm</name>
    <dbReference type="NCBI Taxonomy" id="51031"/>
    <lineage>
        <taxon>Eukaryota</taxon>
        <taxon>Metazoa</taxon>
        <taxon>Ecdysozoa</taxon>
        <taxon>Nematoda</taxon>
        <taxon>Chromadorea</taxon>
        <taxon>Rhabditida</taxon>
        <taxon>Rhabditina</taxon>
        <taxon>Rhabditomorpha</taxon>
        <taxon>Strongyloidea</taxon>
        <taxon>Ancylostomatidae</taxon>
        <taxon>Bunostominae</taxon>
        <taxon>Necator</taxon>
    </lineage>
</organism>
<dbReference type="AlphaFoldDB" id="W2TUA3"/>
<dbReference type="OrthoDB" id="6510177at2759"/>
<name>W2TUA3_NECAM</name>